<dbReference type="EMBL" id="HBII01031818">
    <property type="protein sequence ID" value="CAE0354263.1"/>
    <property type="molecule type" value="Transcribed_RNA"/>
</dbReference>
<dbReference type="AlphaFoldDB" id="A0A7S3JHV4"/>
<evidence type="ECO:0000313" key="1">
    <source>
        <dbReference type="EMBL" id="CAE0354262.1"/>
    </source>
</evidence>
<sequence>MQSKKDSQNQYRTGVLIANSVEDRFGRDLIHKETDWKMPVSEARDKFDIGKTMYAAGRENHAPKPTTEDEIAAEEGYKEFEEKVYPKKGQPTHILFGHGASQDAFDKRDFGTTNELFFDKKMKTEKMINPHYYHTEKTKVDYFVTNSKIEDVPPVFKPKKKDEINAKSYNDFTKKFDYTYNKVGFRK</sequence>
<proteinExistence type="predicted"/>
<gene>
    <name evidence="1" type="ORF">EHAR0213_LOCUS13178</name>
    <name evidence="2" type="ORF">EHAR0213_LOCUS13179</name>
</gene>
<dbReference type="EMBL" id="HBII01031817">
    <property type="protein sequence ID" value="CAE0354262.1"/>
    <property type="molecule type" value="Transcribed_RNA"/>
</dbReference>
<organism evidence="1">
    <name type="scientific">Euplotes harpa</name>
    <dbReference type="NCBI Taxonomy" id="151035"/>
    <lineage>
        <taxon>Eukaryota</taxon>
        <taxon>Sar</taxon>
        <taxon>Alveolata</taxon>
        <taxon>Ciliophora</taxon>
        <taxon>Intramacronucleata</taxon>
        <taxon>Spirotrichea</taxon>
        <taxon>Hypotrichia</taxon>
        <taxon>Euplotida</taxon>
        <taxon>Euplotidae</taxon>
        <taxon>Euplotes</taxon>
    </lineage>
</organism>
<accession>A0A7S3JHV4</accession>
<protein>
    <submittedName>
        <fullName evidence="1">Uncharacterized protein</fullName>
    </submittedName>
</protein>
<name>A0A7S3JHV4_9SPIT</name>
<evidence type="ECO:0000313" key="2">
    <source>
        <dbReference type="EMBL" id="CAE0354263.1"/>
    </source>
</evidence>
<reference evidence="1" key="1">
    <citation type="submission" date="2021-01" db="EMBL/GenBank/DDBJ databases">
        <authorList>
            <person name="Corre E."/>
            <person name="Pelletier E."/>
            <person name="Niang G."/>
            <person name="Scheremetjew M."/>
            <person name="Finn R."/>
            <person name="Kale V."/>
            <person name="Holt S."/>
            <person name="Cochrane G."/>
            <person name="Meng A."/>
            <person name="Brown T."/>
            <person name="Cohen L."/>
        </authorList>
    </citation>
    <scope>NUCLEOTIDE SEQUENCE</scope>
    <source>
        <strain evidence="1">FSP1.4</strain>
    </source>
</reference>